<sequence length="90" mass="10036">MRVKSYRSLRTLVEVQGRSHRVRSPHGVDISAPLPVENSSGPKVQFIRSRDISDISRLPQALYGSSWVITSPRQSGADSLRVYSGRPSCR</sequence>
<accession>A0A1D1VA94</accession>
<gene>
    <name evidence="1" type="primary">RvY_07334-1</name>
    <name evidence="1" type="synonym">RvY_07334.1</name>
    <name evidence="1" type="ORF">RvY_07334</name>
</gene>
<dbReference type="EMBL" id="BDGG01000003">
    <property type="protein sequence ID" value="GAU95773.1"/>
    <property type="molecule type" value="Genomic_DNA"/>
</dbReference>
<reference evidence="1 2" key="1">
    <citation type="journal article" date="2016" name="Nat. Commun.">
        <title>Extremotolerant tardigrade genome and improved radiotolerance of human cultured cells by tardigrade-unique protein.</title>
        <authorList>
            <person name="Hashimoto T."/>
            <person name="Horikawa D.D."/>
            <person name="Saito Y."/>
            <person name="Kuwahara H."/>
            <person name="Kozuka-Hata H."/>
            <person name="Shin-I T."/>
            <person name="Minakuchi Y."/>
            <person name="Ohishi K."/>
            <person name="Motoyama A."/>
            <person name="Aizu T."/>
            <person name="Enomoto A."/>
            <person name="Kondo K."/>
            <person name="Tanaka S."/>
            <person name="Hara Y."/>
            <person name="Koshikawa S."/>
            <person name="Sagara H."/>
            <person name="Miura T."/>
            <person name="Yokobori S."/>
            <person name="Miyagawa K."/>
            <person name="Suzuki Y."/>
            <person name="Kubo T."/>
            <person name="Oyama M."/>
            <person name="Kohara Y."/>
            <person name="Fujiyama A."/>
            <person name="Arakawa K."/>
            <person name="Katayama T."/>
            <person name="Toyoda A."/>
            <person name="Kunieda T."/>
        </authorList>
    </citation>
    <scope>NUCLEOTIDE SEQUENCE [LARGE SCALE GENOMIC DNA]</scope>
    <source>
        <strain evidence="1 2">YOKOZUNA-1</strain>
    </source>
</reference>
<evidence type="ECO:0000313" key="2">
    <source>
        <dbReference type="Proteomes" id="UP000186922"/>
    </source>
</evidence>
<name>A0A1D1VA94_RAMVA</name>
<protein>
    <submittedName>
        <fullName evidence="1">Uncharacterized protein</fullName>
    </submittedName>
</protein>
<comment type="caution">
    <text evidence="1">The sequence shown here is derived from an EMBL/GenBank/DDBJ whole genome shotgun (WGS) entry which is preliminary data.</text>
</comment>
<keyword evidence="2" id="KW-1185">Reference proteome</keyword>
<organism evidence="1 2">
    <name type="scientific">Ramazzottius varieornatus</name>
    <name type="common">Water bear</name>
    <name type="synonym">Tardigrade</name>
    <dbReference type="NCBI Taxonomy" id="947166"/>
    <lineage>
        <taxon>Eukaryota</taxon>
        <taxon>Metazoa</taxon>
        <taxon>Ecdysozoa</taxon>
        <taxon>Tardigrada</taxon>
        <taxon>Eutardigrada</taxon>
        <taxon>Parachela</taxon>
        <taxon>Hypsibioidea</taxon>
        <taxon>Ramazzottiidae</taxon>
        <taxon>Ramazzottius</taxon>
    </lineage>
</organism>
<dbReference type="AlphaFoldDB" id="A0A1D1VA94"/>
<dbReference type="Proteomes" id="UP000186922">
    <property type="component" value="Unassembled WGS sequence"/>
</dbReference>
<evidence type="ECO:0000313" key="1">
    <source>
        <dbReference type="EMBL" id="GAU95773.1"/>
    </source>
</evidence>
<proteinExistence type="predicted"/>